<evidence type="ECO:0000256" key="2">
    <source>
        <dbReference type="ARBA" id="ARBA00022676"/>
    </source>
</evidence>
<dbReference type="Gene3D" id="3.40.50.2000">
    <property type="entry name" value="Glycogen Phosphorylase B"/>
    <property type="match status" value="2"/>
</dbReference>
<dbReference type="PANTHER" id="PTHR48048:SF76">
    <property type="entry name" value="UDP-GLYCOSYLTRANSFERASE 708D1-LIKE"/>
    <property type="match status" value="1"/>
</dbReference>
<dbReference type="InterPro" id="IPR050481">
    <property type="entry name" value="UDP-glycosyltransf_plant"/>
</dbReference>
<evidence type="ECO:0000256" key="4">
    <source>
        <dbReference type="RuleBase" id="RU003718"/>
    </source>
</evidence>
<accession>A0A859N7X3</accession>
<dbReference type="EMBL" id="MK894443">
    <property type="protein sequence ID" value="QLF98861.1"/>
    <property type="molecule type" value="mRNA"/>
</dbReference>
<keyword evidence="7" id="KW-0547">Nucleotide-binding</keyword>
<name>A0A859N7X3_SCUBA</name>
<dbReference type="CDD" id="cd03784">
    <property type="entry name" value="GT1_Gtf-like"/>
    <property type="match status" value="1"/>
</dbReference>
<feature type="binding site" evidence="7">
    <location>
        <position position="335"/>
    </location>
    <ligand>
        <name>UDP</name>
        <dbReference type="ChEBI" id="CHEBI:58223"/>
    </ligand>
</feature>
<dbReference type="GO" id="GO:0035251">
    <property type="term" value="F:UDP-glucosyltransferase activity"/>
    <property type="evidence" value="ECO:0007669"/>
    <property type="project" value="InterPro"/>
</dbReference>
<evidence type="ECO:0007829" key="7">
    <source>
        <dbReference type="PDB" id="6LG0"/>
    </source>
</evidence>
<feature type="binding site" evidence="7">
    <location>
        <position position="298"/>
    </location>
    <ligand>
        <name>UDP</name>
        <dbReference type="ChEBI" id="CHEBI:58223"/>
    </ligand>
</feature>
<feature type="binding site" evidence="7">
    <location>
        <position position="332"/>
    </location>
    <ligand>
        <name>UDP</name>
        <dbReference type="ChEBI" id="CHEBI:58223"/>
    </ligand>
</feature>
<dbReference type="InterPro" id="IPR002213">
    <property type="entry name" value="UDP_glucos_trans"/>
</dbReference>
<feature type="binding site" evidence="7">
    <location>
        <position position="270"/>
    </location>
    <ligand>
        <name>UDP</name>
        <dbReference type="ChEBI" id="CHEBI:58223"/>
    </ligand>
</feature>
<dbReference type="PDB" id="6LG0">
    <property type="method" value="X-ray"/>
    <property type="resolution" value="3.00 A"/>
    <property type="chains" value="A/B/C/D/E/F=1-459"/>
</dbReference>
<dbReference type="FunFam" id="3.40.50.2000:FF:000060">
    <property type="entry name" value="Glycosyltransferase"/>
    <property type="match status" value="1"/>
</dbReference>
<feature type="binding site" evidence="7">
    <location>
        <position position="355"/>
    </location>
    <ligand>
        <name>UDP</name>
        <dbReference type="ChEBI" id="CHEBI:58223"/>
    </ligand>
</feature>
<gene>
    <name evidence="6" type="primary">CGTa</name>
</gene>
<evidence type="ECO:0000256" key="1">
    <source>
        <dbReference type="ARBA" id="ARBA00009995"/>
    </source>
</evidence>
<dbReference type="PANTHER" id="PTHR48048">
    <property type="entry name" value="GLYCOSYLTRANSFERASE"/>
    <property type="match status" value="1"/>
</dbReference>
<proteinExistence type="evidence at protein level"/>
<organism evidence="6">
    <name type="scientific">Scutellaria baicalensis</name>
    <name type="common">Baical skullcap</name>
    <dbReference type="NCBI Taxonomy" id="65409"/>
    <lineage>
        <taxon>Eukaryota</taxon>
        <taxon>Viridiplantae</taxon>
        <taxon>Streptophyta</taxon>
        <taxon>Embryophyta</taxon>
        <taxon>Tracheophyta</taxon>
        <taxon>Spermatophyta</taxon>
        <taxon>Magnoliopsida</taxon>
        <taxon>eudicotyledons</taxon>
        <taxon>Gunneridae</taxon>
        <taxon>Pentapetalae</taxon>
        <taxon>asterids</taxon>
        <taxon>lamiids</taxon>
        <taxon>Lamiales</taxon>
        <taxon>Lamiaceae</taxon>
        <taxon>Scutellarioideae</taxon>
        <taxon>Scutellaria</taxon>
    </lineage>
</organism>
<dbReference type="GO" id="GO:0016138">
    <property type="term" value="P:glycoside biosynthetic process"/>
    <property type="evidence" value="ECO:0007669"/>
    <property type="project" value="UniProtKB-ARBA"/>
</dbReference>
<dbReference type="EC" id="2.4.1.-" evidence="5"/>
<reference evidence="6" key="1">
    <citation type="submission" date="2019-05" db="EMBL/GenBank/DDBJ databases">
        <authorList>
            <person name="Wang Z."/>
            <person name="Wang S."/>
            <person name="Gao H."/>
            <person name="Chen K."/>
            <person name="Zhang Y."/>
            <person name="Yun C."/>
            <person name="Qiao X."/>
            <person name="Ye M."/>
        </authorList>
    </citation>
    <scope>NUCLEOTIDE SEQUENCE</scope>
</reference>
<dbReference type="InterPro" id="IPR035595">
    <property type="entry name" value="UDP_glycos_trans_CS"/>
</dbReference>
<feature type="binding site" evidence="7">
    <location>
        <position position="333"/>
    </location>
    <ligand>
        <name>UDP</name>
        <dbReference type="ChEBI" id="CHEBI:58223"/>
    </ligand>
</feature>
<dbReference type="AlphaFoldDB" id="A0A859N7X3"/>
<feature type="binding site" evidence="7">
    <location>
        <position position="271"/>
    </location>
    <ligand>
        <name>UDP</name>
        <dbReference type="ChEBI" id="CHEBI:58223"/>
    </ligand>
</feature>
<keyword evidence="2 4" id="KW-0328">Glycosyltransferase</keyword>
<feature type="binding site" evidence="7">
    <location>
        <position position="350"/>
    </location>
    <ligand>
        <name>UDP</name>
        <dbReference type="ChEBI" id="CHEBI:58223"/>
    </ligand>
</feature>
<evidence type="ECO:0000256" key="3">
    <source>
        <dbReference type="ARBA" id="ARBA00022679"/>
    </source>
</evidence>
<protein>
    <recommendedName>
        <fullName evidence="5">Glycosyltransferase</fullName>
        <ecNumber evidence="5">2.4.1.-</ecNumber>
    </recommendedName>
</protein>
<reference evidence="7" key="2">
    <citation type="journal article" date="2020" name="Proc. Natl. Acad. Sci. U.S.A.">
        <title>Dissection of the general two-step di-&lt;i&gt;C&lt;/i&gt;-glycosylation pathway for the biosynthesis of (iso)schaftosides in higher plants.</title>
        <authorList>
            <person name="Wang Z.L."/>
            <person name="Gao H.M."/>
            <person name="Wang S."/>
            <person name="Zhang M."/>
            <person name="Chen K."/>
            <person name="Zhang Y.Q."/>
            <person name="Wang H.D."/>
            <person name="Han B.Y."/>
            <person name="Xu L.L."/>
            <person name="Song T.Q."/>
            <person name="Yun C.H."/>
            <person name="Qiao X."/>
            <person name="Ye M."/>
        </authorList>
    </citation>
    <scope>X-RAY CRYSTALLOGRAPHY (3.00 ANGSTROMS) IN COMPLEX WITH UDP</scope>
</reference>
<feature type="binding site" evidence="7">
    <location>
        <position position="30"/>
    </location>
    <ligand>
        <name>UDP</name>
        <dbReference type="ChEBI" id="CHEBI:58223"/>
    </ligand>
</feature>
<comment type="similarity">
    <text evidence="1 4">Belongs to the UDP-glycosyltransferase family.</text>
</comment>
<dbReference type="Pfam" id="PF00201">
    <property type="entry name" value="UDPGT"/>
    <property type="match status" value="1"/>
</dbReference>
<keyword evidence="3 4" id="KW-0808">Transferase</keyword>
<sequence>MASTTKSENVGAHIALFPCAGMGHLLPFLRLAAMLDARGCAVTVITVKPTVSAAESDHLSAFFTIHPRITRLEFQLLPYQKSGLRNDDPFFIQMETIATSVHLLRPLLSSLSPPLSAIVSDFTLTSQVTDLVSDLPISTYTLMTSSAAFFCLMAYLPKLLQIDVANRDAIEIPDLGPISMSSIPPKMLDPSDFFSAFISSNVSSLHKVKGVLINTFNSFESEAIEAVRRNGVDHILPIGPLESYDAKKAHDLPWLDEQPPESVLFVSFGSRTALSKEQIRELGAALEKSGCRFLWVLKGGKVDKEDKEEVEDMLGASFVERTKKKGLIVKGWVKQEQILAHPAIGGFVSHCGWNSVIEAARLGVPVLAWPQHGDQSVNAGVVEKAGLGLWVREWGWGQTKLIGREEIAEKMIEVMQDEKLRVSAGEVRAKAKETREVDGDSEALLQRLIHSFNNITQNS</sequence>
<feature type="binding site" evidence="7">
    <location>
        <position position="354"/>
    </location>
    <ligand>
        <name>UDP</name>
        <dbReference type="ChEBI" id="CHEBI:58223"/>
    </ligand>
</feature>
<evidence type="ECO:0000256" key="5">
    <source>
        <dbReference type="RuleBase" id="RU362057"/>
    </source>
</evidence>
<keyword evidence="7" id="KW-0002">3D-structure</keyword>
<dbReference type="PROSITE" id="PS00375">
    <property type="entry name" value="UDPGT"/>
    <property type="match status" value="1"/>
</dbReference>
<feature type="binding site" evidence="7">
    <location>
        <position position="358"/>
    </location>
    <ligand>
        <name>UDP</name>
        <dbReference type="ChEBI" id="CHEBI:58223"/>
    </ligand>
</feature>
<evidence type="ECO:0000313" key="6">
    <source>
        <dbReference type="EMBL" id="QLF98861.1"/>
    </source>
</evidence>
<reference evidence="6" key="3">
    <citation type="journal article" date="2020" name="Proc. Natl. Acad. Sci. U.S.A.">
        <title>Dissection of the general two-step di-C-glycosylation pathway for the biosynthesis of (iso)schaftosides in higher plants.</title>
        <authorList>
            <person name="Wang Z.-L."/>
            <person name="Gao H.-M."/>
            <person name="Wang S."/>
            <person name="Zhang M."/>
            <person name="Chen K."/>
            <person name="Zhang Y.-Q."/>
            <person name="Wang H.-D."/>
            <person name="Han B.-Y."/>
            <person name="Xu L.-L."/>
            <person name="Song T.-Q."/>
            <person name="Yun C.-H."/>
            <person name="Qiao X."/>
            <person name="Ye M."/>
        </authorList>
    </citation>
    <scope>NUCLEOTIDE SEQUENCE</scope>
</reference>
<dbReference type="SUPFAM" id="SSF53756">
    <property type="entry name" value="UDP-Glycosyltransferase/glycogen phosphorylase"/>
    <property type="match status" value="1"/>
</dbReference>